<accession>A0A0Q3MK73</accession>
<name>A0A0Q3MK73_AMAAE</name>
<dbReference type="AlphaFoldDB" id="A0A0Q3MK73"/>
<gene>
    <name evidence="1" type="ORF">AAES_65076</name>
</gene>
<reference evidence="1 2" key="1">
    <citation type="submission" date="2015-10" db="EMBL/GenBank/DDBJ databases">
        <authorList>
            <person name="Gilbert D.G."/>
        </authorList>
    </citation>
    <scope>NUCLEOTIDE SEQUENCE [LARGE SCALE GENOMIC DNA]</scope>
    <source>
        <strain evidence="1">FVVF132</strain>
    </source>
</reference>
<evidence type="ECO:0000313" key="2">
    <source>
        <dbReference type="Proteomes" id="UP000051836"/>
    </source>
</evidence>
<evidence type="ECO:0000313" key="1">
    <source>
        <dbReference type="EMBL" id="KQK82872.1"/>
    </source>
</evidence>
<organism evidence="1 2">
    <name type="scientific">Amazona aestiva</name>
    <name type="common">Blue-fronted Amazon parrot</name>
    <dbReference type="NCBI Taxonomy" id="12930"/>
    <lineage>
        <taxon>Eukaryota</taxon>
        <taxon>Metazoa</taxon>
        <taxon>Chordata</taxon>
        <taxon>Craniata</taxon>
        <taxon>Vertebrata</taxon>
        <taxon>Euteleostomi</taxon>
        <taxon>Archelosauria</taxon>
        <taxon>Archosauria</taxon>
        <taxon>Dinosauria</taxon>
        <taxon>Saurischia</taxon>
        <taxon>Theropoda</taxon>
        <taxon>Coelurosauria</taxon>
        <taxon>Aves</taxon>
        <taxon>Neognathae</taxon>
        <taxon>Neoaves</taxon>
        <taxon>Telluraves</taxon>
        <taxon>Australaves</taxon>
        <taxon>Psittaciformes</taxon>
        <taxon>Psittacidae</taxon>
        <taxon>Amazona</taxon>
    </lineage>
</organism>
<protein>
    <submittedName>
        <fullName evidence="1">Uncharacterized protein</fullName>
    </submittedName>
</protein>
<keyword evidence="2" id="KW-1185">Reference proteome</keyword>
<comment type="caution">
    <text evidence="1">The sequence shown here is derived from an EMBL/GenBank/DDBJ whole genome shotgun (WGS) entry which is preliminary data.</text>
</comment>
<sequence>MGTMSTSHVTLNHITRIAKIQAYVPSIVPSVTLSELYLQLGNDYMGILTAIETLLNNYQANPLCNLCQLQHLNNLTELQQKPGMQQPVDTRKSDTTCCELPNPGLFLIIKCMTQVEVAAEWICSVTDVVRCFIFISCDEEVGGGDYLKCLARDRT</sequence>
<dbReference type="EMBL" id="LMAW01001681">
    <property type="protein sequence ID" value="KQK82872.1"/>
    <property type="molecule type" value="Genomic_DNA"/>
</dbReference>
<dbReference type="Proteomes" id="UP000051836">
    <property type="component" value="Unassembled WGS sequence"/>
</dbReference>
<proteinExistence type="predicted"/>